<feature type="domain" description="ABC transmembrane type-1" evidence="13">
    <location>
        <begin position="262"/>
        <end position="560"/>
    </location>
</feature>
<feature type="transmembrane region" description="Helical" evidence="11">
    <location>
        <begin position="144"/>
        <end position="163"/>
    </location>
</feature>
<dbReference type="Proteomes" id="UP001221142">
    <property type="component" value="Unassembled WGS sequence"/>
</dbReference>
<dbReference type="CDD" id="cd18596">
    <property type="entry name" value="ABC_6TM_VMR1_D1_like"/>
    <property type="match status" value="1"/>
</dbReference>
<reference evidence="14" key="1">
    <citation type="submission" date="2023-03" db="EMBL/GenBank/DDBJ databases">
        <title>Massive genome expansion in bonnet fungi (Mycena s.s.) driven by repeated elements and novel gene families across ecological guilds.</title>
        <authorList>
            <consortium name="Lawrence Berkeley National Laboratory"/>
            <person name="Harder C.B."/>
            <person name="Miyauchi S."/>
            <person name="Viragh M."/>
            <person name="Kuo A."/>
            <person name="Thoen E."/>
            <person name="Andreopoulos B."/>
            <person name="Lu D."/>
            <person name="Skrede I."/>
            <person name="Drula E."/>
            <person name="Henrissat B."/>
            <person name="Morin E."/>
            <person name="Kohler A."/>
            <person name="Barry K."/>
            <person name="LaButti K."/>
            <person name="Morin E."/>
            <person name="Salamov A."/>
            <person name="Lipzen A."/>
            <person name="Mereny Z."/>
            <person name="Hegedus B."/>
            <person name="Baldrian P."/>
            <person name="Stursova M."/>
            <person name="Weitz H."/>
            <person name="Taylor A."/>
            <person name="Grigoriev I.V."/>
            <person name="Nagy L.G."/>
            <person name="Martin F."/>
            <person name="Kauserud H."/>
        </authorList>
    </citation>
    <scope>NUCLEOTIDE SEQUENCE</scope>
    <source>
        <strain evidence="14">9284</strain>
    </source>
</reference>
<evidence type="ECO:0000313" key="15">
    <source>
        <dbReference type="Proteomes" id="UP001221142"/>
    </source>
</evidence>
<dbReference type="SMART" id="SM00382">
    <property type="entry name" value="AAA"/>
    <property type="match status" value="2"/>
</dbReference>
<accession>A0AAD7C9B0</accession>
<feature type="transmembrane region" description="Helical" evidence="11">
    <location>
        <begin position="15"/>
        <end position="38"/>
    </location>
</feature>
<evidence type="ECO:0000259" key="12">
    <source>
        <dbReference type="PROSITE" id="PS50893"/>
    </source>
</evidence>
<evidence type="ECO:0000256" key="4">
    <source>
        <dbReference type="ARBA" id="ARBA00022692"/>
    </source>
</evidence>
<dbReference type="SUPFAM" id="SSF90123">
    <property type="entry name" value="ABC transporter transmembrane region"/>
    <property type="match status" value="2"/>
</dbReference>
<evidence type="ECO:0000256" key="8">
    <source>
        <dbReference type="ARBA" id="ARBA00023136"/>
    </source>
</evidence>
<dbReference type="FunFam" id="3.40.50.300:FF:002145">
    <property type="entry name" value="ABC transporter (MsbA subfamily)"/>
    <property type="match status" value="1"/>
</dbReference>
<feature type="transmembrane region" description="Helical" evidence="11">
    <location>
        <begin position="422"/>
        <end position="441"/>
    </location>
</feature>
<feature type="transmembrane region" description="Helical" evidence="11">
    <location>
        <begin position="499"/>
        <end position="521"/>
    </location>
</feature>
<keyword evidence="6" id="KW-0067">ATP-binding</keyword>
<dbReference type="InterPro" id="IPR036640">
    <property type="entry name" value="ABC1_TM_sf"/>
</dbReference>
<evidence type="ECO:0000256" key="3">
    <source>
        <dbReference type="ARBA" id="ARBA00022475"/>
    </source>
</evidence>
<evidence type="ECO:0000256" key="6">
    <source>
        <dbReference type="ARBA" id="ARBA00022840"/>
    </source>
</evidence>
<dbReference type="InterPro" id="IPR003439">
    <property type="entry name" value="ABC_transporter-like_ATP-bd"/>
</dbReference>
<protein>
    <submittedName>
        <fullName evidence="14">Multidrug resistance-associated ABC transporter</fullName>
    </submittedName>
</protein>
<feature type="transmembrane region" description="Helical" evidence="11">
    <location>
        <begin position="85"/>
        <end position="105"/>
    </location>
</feature>
<feature type="transmembrane region" description="Helical" evidence="11">
    <location>
        <begin position="183"/>
        <end position="204"/>
    </location>
</feature>
<dbReference type="PROSITE" id="PS50929">
    <property type="entry name" value="ABC_TM1F"/>
    <property type="match status" value="2"/>
</dbReference>
<name>A0AAD7C9B0_9AGAR</name>
<feature type="domain" description="ABC transmembrane type-1" evidence="13">
    <location>
        <begin position="906"/>
        <end position="1136"/>
    </location>
</feature>
<keyword evidence="4 11" id="KW-0812">Transmembrane</keyword>
<proteinExistence type="predicted"/>
<evidence type="ECO:0000259" key="13">
    <source>
        <dbReference type="PROSITE" id="PS50929"/>
    </source>
</evidence>
<organism evidence="14 15">
    <name type="scientific">Roridomyces roridus</name>
    <dbReference type="NCBI Taxonomy" id="1738132"/>
    <lineage>
        <taxon>Eukaryota</taxon>
        <taxon>Fungi</taxon>
        <taxon>Dikarya</taxon>
        <taxon>Basidiomycota</taxon>
        <taxon>Agaricomycotina</taxon>
        <taxon>Agaricomycetes</taxon>
        <taxon>Agaricomycetidae</taxon>
        <taxon>Agaricales</taxon>
        <taxon>Marasmiineae</taxon>
        <taxon>Mycenaceae</taxon>
        <taxon>Roridomyces</taxon>
    </lineage>
</organism>
<feature type="transmembrane region" description="Helical" evidence="11">
    <location>
        <begin position="297"/>
        <end position="316"/>
    </location>
</feature>
<dbReference type="Gene3D" id="1.20.1560.10">
    <property type="entry name" value="ABC transporter type 1, transmembrane domain"/>
    <property type="match status" value="2"/>
</dbReference>
<keyword evidence="5" id="KW-0547">Nucleotide-binding</keyword>
<dbReference type="PROSITE" id="PS00211">
    <property type="entry name" value="ABC_TRANSPORTER_1"/>
    <property type="match status" value="1"/>
</dbReference>
<sequence length="1413" mass="155613">MQTPLVNAESHAQRYALFLYANCIALGSALLLLGHVLCRRNSKLYGHQKPRAFLGTIRLASCLVLTCIAALQWSLRPELEPFTSLLTFIYASILSGLALAFASWARAFTIHLNIILGIQTAVYFYRDIYPLTTFTKHPVDNEGALLWVKIALLFTAGILVPLMEPQPYIPVDPSNPMPPNEEQTASILSLYVFSFLDGLIYSAYAKSKRKEEFAYEDLPPLADYSHAEYLKKRSFHNVDEFSGAPKRHLFFGLLKTFRFRLVIAFVYMLLCVPADYLGPLGINRLLAYVESPADAMVRPWVWVVTIFLGAGLACLLNEAYVSTMYIVMIEAEAILVSLVFEHALRIRVKASPSSASDTPSESDDKQDSKPDSSNLIGRINNLIATDAIMAANKGKDILRIALYAPASFVLGTYFLYQILVAFVGLGLMLLLTPVPGLVAKLTRSAKIQQLKETDARVQKVTETMNVLRMIKLFGWMAFSEREVDEKRERELVWVARAQLLNVFNVIIGKVLPTISMLATYAAGVMKQPLTPSIVFSSIAVFDSLGFKVRVFLFYLNNTITGKVSLDRINSFLNETELLDVFNAPHPDNPERGDVIGFHNATFTWANDGADQRQFKLRVDDLVFRPGINIITGPSASGKSSLLMALLGEMHFIANSDSDSWFHLPRTPGVAYCDQTSWILNDTIRANILFGQPLDEERYRKVLHQCALEPDLNLWEAGDLSEVGERGLTLSGGQQARVALARAVYSSAQILLFDDVLAALDVHTSLWIVRKCLTGDLMAGRTVVLVTHNVDIVAPIANYHVQMRNGTVWEQSATEPSNTYIDIPAELSPEKPEGEAEVKAEVGGKLIVSEEVAIGHVSWKAMKPYFIALVGNRTLLLPLAYACCLFGAHSATALQKYYLGVKWSASIMLVALVFTCLDSILFMFGAIRGSRAVHKSLMASVLQTTLRWLDTTPVSRIIARCTADVSALDGMLPGMFKDTMNVSSLMLVELASIVLVVPQLLVFGLFVAVCGYYVGQIYLSAQLGVKRHVSNAKVSCSGAAVGGLVSVRAYAAQQSFISQNLTRLDNYSRTIRPYENLMNWCSARLDILGGCFEAALAAYMVYFSSYGAAEIGFCLAQAAAFSNQILWFVYSANEFELAGPNICQRIQAYVEADKEPAPTESGKPPAYWPASGDLRVENLSARYSVDGPKVLEGVSFRIRSGERVGVVGRTGSGKSSLTLSLLRCIPTEGTVYFDGLPTTGINLDALRGNLTIIPQMPELLNATLRRNLDPFEQHDDQTLNDALRAAGLFSLQEGSEEPQRFTLDSNIAAGGGNMSVGERQIVALARALVRKSKVLILDEDYKTDAIIQKTLRTEVSKDTTLLIIAHRLQLVLDSGRLVEFGTPKELIGKENGKLRALIDESADRDLLVAQANGI</sequence>
<dbReference type="EMBL" id="JARKIF010000004">
    <property type="protein sequence ID" value="KAJ7642249.1"/>
    <property type="molecule type" value="Genomic_DNA"/>
</dbReference>
<dbReference type="InterPro" id="IPR027417">
    <property type="entry name" value="P-loop_NTPase"/>
</dbReference>
<feature type="domain" description="ABC transporter" evidence="12">
    <location>
        <begin position="1173"/>
        <end position="1398"/>
    </location>
</feature>
<feature type="transmembrane region" description="Helical" evidence="11">
    <location>
        <begin position="50"/>
        <end position="73"/>
    </location>
</feature>
<dbReference type="InterPro" id="IPR050173">
    <property type="entry name" value="ABC_transporter_C-like"/>
</dbReference>
<keyword evidence="3" id="KW-1003">Cell membrane</keyword>
<evidence type="ECO:0000313" key="14">
    <source>
        <dbReference type="EMBL" id="KAJ7642249.1"/>
    </source>
</evidence>
<feature type="transmembrane region" description="Helical" evidence="11">
    <location>
        <begin position="902"/>
        <end position="926"/>
    </location>
</feature>
<comment type="caution">
    <text evidence="14">The sequence shown here is derived from an EMBL/GenBank/DDBJ whole genome shotgun (WGS) entry which is preliminary data.</text>
</comment>
<dbReference type="GO" id="GO:0140359">
    <property type="term" value="F:ABC-type transporter activity"/>
    <property type="evidence" value="ECO:0007669"/>
    <property type="project" value="InterPro"/>
</dbReference>
<keyword evidence="7 11" id="KW-1133">Transmembrane helix</keyword>
<evidence type="ECO:0000256" key="5">
    <source>
        <dbReference type="ARBA" id="ARBA00022741"/>
    </source>
</evidence>
<dbReference type="Gene3D" id="3.40.50.300">
    <property type="entry name" value="P-loop containing nucleotide triphosphate hydrolases"/>
    <property type="match status" value="2"/>
</dbReference>
<dbReference type="SUPFAM" id="SSF52540">
    <property type="entry name" value="P-loop containing nucleoside triphosphate hydrolases"/>
    <property type="match status" value="2"/>
</dbReference>
<keyword evidence="9" id="KW-0325">Glycoprotein</keyword>
<feature type="transmembrane region" description="Helical" evidence="11">
    <location>
        <begin position="257"/>
        <end position="277"/>
    </location>
</feature>
<dbReference type="CDD" id="cd03244">
    <property type="entry name" value="ABCC_MRP_domain2"/>
    <property type="match status" value="1"/>
</dbReference>
<evidence type="ECO:0000256" key="1">
    <source>
        <dbReference type="ARBA" id="ARBA00004651"/>
    </source>
</evidence>
<dbReference type="GO" id="GO:0005524">
    <property type="term" value="F:ATP binding"/>
    <property type="evidence" value="ECO:0007669"/>
    <property type="project" value="UniProtKB-KW"/>
</dbReference>
<feature type="transmembrane region" description="Helical" evidence="11">
    <location>
        <begin position="397"/>
        <end position="416"/>
    </location>
</feature>
<dbReference type="GO" id="GO:0005886">
    <property type="term" value="C:plasma membrane"/>
    <property type="evidence" value="ECO:0007669"/>
    <property type="project" value="UniProtKB-SubCell"/>
</dbReference>
<keyword evidence="8 11" id="KW-0472">Membrane</keyword>
<keyword evidence="15" id="KW-1185">Reference proteome</keyword>
<evidence type="ECO:0000256" key="11">
    <source>
        <dbReference type="SAM" id="Phobius"/>
    </source>
</evidence>
<feature type="transmembrane region" description="Helical" evidence="11">
    <location>
        <begin position="533"/>
        <end position="555"/>
    </location>
</feature>
<dbReference type="PROSITE" id="PS50893">
    <property type="entry name" value="ABC_TRANSPORTER_2"/>
    <property type="match status" value="2"/>
</dbReference>
<dbReference type="CDD" id="cd03250">
    <property type="entry name" value="ABCC_MRP_domain1"/>
    <property type="match status" value="1"/>
</dbReference>
<dbReference type="InterPro" id="IPR011527">
    <property type="entry name" value="ABC1_TM_dom"/>
</dbReference>
<feature type="domain" description="ABC transporter" evidence="12">
    <location>
        <begin position="595"/>
        <end position="829"/>
    </location>
</feature>
<evidence type="ECO:0000256" key="9">
    <source>
        <dbReference type="ARBA" id="ARBA00023180"/>
    </source>
</evidence>
<comment type="subcellular location">
    <subcellularLocation>
        <location evidence="1">Cell membrane</location>
        <topology evidence="1">Multi-pass membrane protein</topology>
    </subcellularLocation>
</comment>
<keyword evidence="2" id="KW-0813">Transport</keyword>
<dbReference type="InterPro" id="IPR017871">
    <property type="entry name" value="ABC_transporter-like_CS"/>
</dbReference>
<feature type="transmembrane region" description="Helical" evidence="11">
    <location>
        <begin position="984"/>
        <end position="1013"/>
    </location>
</feature>
<feature type="region of interest" description="Disordered" evidence="10">
    <location>
        <begin position="352"/>
        <end position="373"/>
    </location>
</feature>
<evidence type="ECO:0000256" key="10">
    <source>
        <dbReference type="SAM" id="MobiDB-lite"/>
    </source>
</evidence>
<dbReference type="PANTHER" id="PTHR24223">
    <property type="entry name" value="ATP-BINDING CASSETTE SUB-FAMILY C"/>
    <property type="match status" value="1"/>
</dbReference>
<dbReference type="Pfam" id="PF00664">
    <property type="entry name" value="ABC_membrane"/>
    <property type="match status" value="2"/>
</dbReference>
<dbReference type="CDD" id="cd18604">
    <property type="entry name" value="ABC_6TM_VMR1_D2_like"/>
    <property type="match status" value="1"/>
</dbReference>
<dbReference type="Pfam" id="PF00005">
    <property type="entry name" value="ABC_tran"/>
    <property type="match status" value="2"/>
</dbReference>
<evidence type="ECO:0000256" key="7">
    <source>
        <dbReference type="ARBA" id="ARBA00022989"/>
    </source>
</evidence>
<feature type="transmembrane region" description="Helical" evidence="11">
    <location>
        <begin position="864"/>
        <end position="890"/>
    </location>
</feature>
<dbReference type="GO" id="GO:0016887">
    <property type="term" value="F:ATP hydrolysis activity"/>
    <property type="evidence" value="ECO:0007669"/>
    <property type="project" value="InterPro"/>
</dbReference>
<evidence type="ECO:0000256" key="2">
    <source>
        <dbReference type="ARBA" id="ARBA00022448"/>
    </source>
</evidence>
<dbReference type="PANTHER" id="PTHR24223:SF356">
    <property type="entry name" value="ATP-BINDING CASSETTE TRANSPORTER ABC4"/>
    <property type="match status" value="1"/>
</dbReference>
<gene>
    <name evidence="14" type="ORF">FB45DRAFT_902095</name>
</gene>
<dbReference type="InterPro" id="IPR003593">
    <property type="entry name" value="AAA+_ATPase"/>
</dbReference>